<keyword evidence="3" id="KW-0964">Secreted</keyword>
<organism evidence="7 8">
    <name type="scientific">Variovorax paradoxus</name>
    <dbReference type="NCBI Taxonomy" id="34073"/>
    <lineage>
        <taxon>Bacteria</taxon>
        <taxon>Pseudomonadati</taxon>
        <taxon>Pseudomonadota</taxon>
        <taxon>Betaproteobacteria</taxon>
        <taxon>Burkholderiales</taxon>
        <taxon>Comamonadaceae</taxon>
        <taxon>Variovorax</taxon>
    </lineage>
</organism>
<comment type="similarity">
    <text evidence="2">Belongs to the VgrG protein family.</text>
</comment>
<evidence type="ECO:0000256" key="4">
    <source>
        <dbReference type="SAM" id="MobiDB-lite"/>
    </source>
</evidence>
<dbReference type="InterPro" id="IPR037026">
    <property type="entry name" value="Vgr_OB-fold_dom_sf"/>
</dbReference>
<dbReference type="InterPro" id="IPR017847">
    <property type="entry name" value="T6SS_RhsGE_Vgr_subset"/>
</dbReference>
<dbReference type="Proteomes" id="UP000035170">
    <property type="component" value="Unassembled WGS sequence"/>
</dbReference>
<dbReference type="Gene3D" id="3.55.50.10">
    <property type="entry name" value="Baseplate protein-like domains"/>
    <property type="match status" value="1"/>
</dbReference>
<dbReference type="PANTHER" id="PTHR32305:SF15">
    <property type="entry name" value="PROTEIN RHSA-RELATED"/>
    <property type="match status" value="1"/>
</dbReference>
<dbReference type="SUPFAM" id="SSF69255">
    <property type="entry name" value="gp5 N-terminal domain-like"/>
    <property type="match status" value="1"/>
</dbReference>
<dbReference type="Gene3D" id="4.10.220.110">
    <property type="match status" value="1"/>
</dbReference>
<dbReference type="NCBIfam" id="TIGR03361">
    <property type="entry name" value="VI_Rhs_Vgr"/>
    <property type="match status" value="1"/>
</dbReference>
<reference evidence="7 8" key="1">
    <citation type="submission" date="2015-03" db="EMBL/GenBank/DDBJ databases">
        <title>Genome sequence of Variovorax paradoxus TBEA6.</title>
        <authorList>
            <person name="Poehlein A."/>
            <person name="Schuldes J."/>
            <person name="Wuebbeler J.H."/>
            <person name="Hiessl S."/>
            <person name="Steinbuechel A."/>
            <person name="Daniel R."/>
        </authorList>
    </citation>
    <scope>NUCLEOTIDE SEQUENCE [LARGE SCALE GENOMIC DNA]</scope>
    <source>
        <strain evidence="7 8">TBEA6</strain>
    </source>
</reference>
<comment type="subcellular location">
    <subcellularLocation>
        <location evidence="1">Secreted</location>
    </subcellularLocation>
</comment>
<proteinExistence type="inferred from homology"/>
<name>A0A0H2M6R5_VARPD</name>
<feature type="compositionally biased region" description="Polar residues" evidence="4">
    <location>
        <begin position="557"/>
        <end position="567"/>
    </location>
</feature>
<evidence type="ECO:0000313" key="8">
    <source>
        <dbReference type="Proteomes" id="UP000035170"/>
    </source>
</evidence>
<dbReference type="EMBL" id="JZWI01000005">
    <property type="protein sequence ID" value="KLN57801.1"/>
    <property type="molecule type" value="Genomic_DNA"/>
</dbReference>
<evidence type="ECO:0000259" key="6">
    <source>
        <dbReference type="Pfam" id="PF22178"/>
    </source>
</evidence>
<dbReference type="InterPro" id="IPR006531">
    <property type="entry name" value="Gp5/Vgr_OB"/>
</dbReference>
<dbReference type="RefSeq" id="WP_047783397.1">
    <property type="nucleotide sequence ID" value="NZ_JZWI01000005.1"/>
</dbReference>
<dbReference type="PANTHER" id="PTHR32305">
    <property type="match status" value="1"/>
</dbReference>
<gene>
    <name evidence="7" type="ORF">VPARA_08120</name>
</gene>
<dbReference type="NCBIfam" id="TIGR01646">
    <property type="entry name" value="vgr_GE"/>
    <property type="match status" value="1"/>
</dbReference>
<dbReference type="AlphaFoldDB" id="A0A0H2M6R5"/>
<dbReference type="SUPFAM" id="SSF69349">
    <property type="entry name" value="Phage fibre proteins"/>
    <property type="match status" value="1"/>
</dbReference>
<dbReference type="SUPFAM" id="SSF69279">
    <property type="entry name" value="Phage tail proteins"/>
    <property type="match status" value="2"/>
</dbReference>
<evidence type="ECO:0000313" key="7">
    <source>
        <dbReference type="EMBL" id="KLN57801.1"/>
    </source>
</evidence>
<evidence type="ECO:0000256" key="2">
    <source>
        <dbReference type="ARBA" id="ARBA00005558"/>
    </source>
</evidence>
<comment type="caution">
    <text evidence="7">The sequence shown here is derived from an EMBL/GenBank/DDBJ whole genome shotgun (WGS) entry which is preliminary data.</text>
</comment>
<dbReference type="InterPro" id="IPR050708">
    <property type="entry name" value="T6SS_VgrG/RHS"/>
</dbReference>
<evidence type="ECO:0000256" key="3">
    <source>
        <dbReference type="ARBA" id="ARBA00022525"/>
    </source>
</evidence>
<protein>
    <submittedName>
        <fullName evidence="7">Phage-related baseplate assembly protein</fullName>
    </submittedName>
</protein>
<dbReference type="PATRIC" id="fig|34073.19.peg.824"/>
<dbReference type="Pfam" id="PF05954">
    <property type="entry name" value="Phage_GPD"/>
    <property type="match status" value="1"/>
</dbReference>
<dbReference type="GO" id="GO:0005576">
    <property type="term" value="C:extracellular region"/>
    <property type="evidence" value="ECO:0007669"/>
    <property type="project" value="UniProtKB-SubCell"/>
</dbReference>
<feature type="domain" description="Gp5/Type VI secretion system Vgr protein OB-fold" evidence="5">
    <location>
        <begin position="379"/>
        <end position="447"/>
    </location>
</feature>
<feature type="region of interest" description="Disordered" evidence="4">
    <location>
        <begin position="547"/>
        <end position="567"/>
    </location>
</feature>
<dbReference type="Gene3D" id="2.40.50.230">
    <property type="entry name" value="Gp5 N-terminal domain"/>
    <property type="match status" value="1"/>
</dbReference>
<evidence type="ECO:0000259" key="5">
    <source>
        <dbReference type="Pfam" id="PF04717"/>
    </source>
</evidence>
<dbReference type="Pfam" id="PF04717">
    <property type="entry name" value="Phage_base_V"/>
    <property type="match status" value="1"/>
</dbReference>
<dbReference type="InterPro" id="IPR054030">
    <property type="entry name" value="Gp5_Vgr_C"/>
</dbReference>
<dbReference type="Gene3D" id="2.30.110.50">
    <property type="match status" value="1"/>
</dbReference>
<dbReference type="Pfam" id="PF22178">
    <property type="entry name" value="Gp5_trimer_C"/>
    <property type="match status" value="1"/>
</dbReference>
<evidence type="ECO:0000256" key="1">
    <source>
        <dbReference type="ARBA" id="ARBA00004613"/>
    </source>
</evidence>
<sequence>MPRTVQVHTALNAEQLKFRAMRGQEGLSQLFEFEVDMVSPSFNLDLKTLLGTSLTLELQDEGASRFLNGTVVRFELVGRANETGRQYIYRALVQPWLWYLTRTTDCRIFQNKSVPDVLDDVLGKYGFEYEKRLTGSYRPWEYCVQYQESDFAFVCRLMEHEGIAYHFEHRNGSHLLVLADDVGGYGTLPGHATIAYRPRDRVVNAMEPCIDQWRISEQITSGRVMLDDFDFRKSRASLQSVQQDPKGHDHSTYEVYEWLGGYSENDQGDSYAKIRLQELQCAHELATGHTNVAGMAPGYLFQMTHCPREADNREYLVTQTRYDLQEPEYSTGGTAESVCEFDFTVLPSTVAYRPARKTPKPRTNGPQTATVVGPEEIWTDRFGRVKLQFRWDRYGQSDENSSCWVRVSSNWAGANYGTMHMPRVGQEVIVDFIGGEPDRPIITGRVYNNDQMPPWELPANATASGILTRSSTGGAANQANMLRFEDRTGAEQILLHAERNLDVEVEADETHTTDGTRTTLIKGHESATYQSGETRDITAGAKETITGGDTRDVTGGFSETVQGGVTQTLSGGKTRTLSGGLDDTISGGVKLAITGGFNGTIDGQEIRFVSGGRSDTIDTSNTVLVNGPSNTTVTGPTVHTSPDVTFNTTNHIHNTTQHVINTNVYNTTSNIYNNLTLDYTNNSRTYTNNYAKSSDWRLSRSGGVGFRFGAVGTSLDFWGARQQFYGINSQYSVLKVDLLTFKIANKGIDITNEAVQVGKAAVRFFVDGMAAYAQAMHLVM</sequence>
<keyword evidence="8" id="KW-1185">Reference proteome</keyword>
<dbReference type="InterPro" id="IPR006533">
    <property type="entry name" value="T6SS_Vgr_RhsGE"/>
</dbReference>
<accession>A0A0H2M6R5</accession>
<feature type="domain" description="Gp5/Type VI secretion system Vgr C-terminal trimerisation" evidence="6">
    <location>
        <begin position="464"/>
        <end position="572"/>
    </location>
</feature>